<evidence type="ECO:0000313" key="1">
    <source>
        <dbReference type="EMBL" id="NHZ37358.1"/>
    </source>
</evidence>
<name>A0ABX0LS52_9BURK</name>
<evidence type="ECO:0000313" key="2">
    <source>
        <dbReference type="Proteomes" id="UP000785613"/>
    </source>
</evidence>
<reference evidence="1 2" key="1">
    <citation type="submission" date="2019-09" db="EMBL/GenBank/DDBJ databases">
        <title>Taxonomy of Antarctic Massilia spp.: description of Massilia rubra sp. nov., Massilia aquatica sp. nov., Massilia mucilaginosa sp. nov., Massilia frigida sp. nov. isolated from streams, lakes and regoliths.</title>
        <authorList>
            <person name="Holochova P."/>
            <person name="Sedlacek I."/>
            <person name="Kralova S."/>
            <person name="Maslanova I."/>
            <person name="Busse H.-J."/>
            <person name="Stankova E."/>
            <person name="Vrbovska V."/>
            <person name="Kovarovic V."/>
            <person name="Bartak M."/>
            <person name="Svec P."/>
            <person name="Pantucek R."/>
        </authorList>
    </citation>
    <scope>NUCLEOTIDE SEQUENCE [LARGE SCALE GENOMIC DNA]</scope>
    <source>
        <strain evidence="1 2">CCM 8692</strain>
    </source>
</reference>
<dbReference type="RefSeq" id="WP_167230385.1">
    <property type="nucleotide sequence ID" value="NZ_VUYU01000027.1"/>
</dbReference>
<gene>
    <name evidence="1" type="ORF">F0185_27720</name>
</gene>
<dbReference type="EMBL" id="VUYU01000027">
    <property type="protein sequence ID" value="NHZ37358.1"/>
    <property type="molecule type" value="Genomic_DNA"/>
</dbReference>
<protein>
    <submittedName>
        <fullName evidence="1">Uncharacterized protein</fullName>
    </submittedName>
</protein>
<organism evidence="1 2">
    <name type="scientific">Massilia rubra</name>
    <dbReference type="NCBI Taxonomy" id="2607910"/>
    <lineage>
        <taxon>Bacteria</taxon>
        <taxon>Pseudomonadati</taxon>
        <taxon>Pseudomonadota</taxon>
        <taxon>Betaproteobacteria</taxon>
        <taxon>Burkholderiales</taxon>
        <taxon>Oxalobacteraceae</taxon>
        <taxon>Telluria group</taxon>
        <taxon>Massilia</taxon>
    </lineage>
</organism>
<dbReference type="Proteomes" id="UP000785613">
    <property type="component" value="Unassembled WGS sequence"/>
</dbReference>
<accession>A0ABX0LS52</accession>
<sequence length="170" mass="19342">MPFKLWEKKPQIAELQETVMQFMHCMSQGEFGKAFEVCPVFDYANAALTSNGKEVQGEANDPAEVKMIVDHLFDTLDAYGYLEDLDSTAPAPVQEDVTTWARYITTPGAGRFDEYKLYLFDDDRLRVPDGGGQVDACTFVRGEISDITTVFHLKETDRGWFLNFKFMKVL</sequence>
<comment type="caution">
    <text evidence="1">The sequence shown here is derived from an EMBL/GenBank/DDBJ whole genome shotgun (WGS) entry which is preliminary data.</text>
</comment>
<keyword evidence="2" id="KW-1185">Reference proteome</keyword>
<proteinExistence type="predicted"/>